<dbReference type="InterPro" id="IPR036866">
    <property type="entry name" value="RibonucZ/Hydroxyglut_hydro"/>
</dbReference>
<evidence type="ECO:0008006" key="3">
    <source>
        <dbReference type="Google" id="ProtNLM"/>
    </source>
</evidence>
<protein>
    <recommendedName>
        <fullName evidence="3">Metallo-beta-lactamase domain-containing protein</fullName>
    </recommendedName>
</protein>
<dbReference type="AlphaFoldDB" id="A0A401SN73"/>
<dbReference type="EMBL" id="BEZZ01000392">
    <property type="protein sequence ID" value="GCC31842.1"/>
    <property type="molecule type" value="Genomic_DNA"/>
</dbReference>
<dbReference type="Proteomes" id="UP000287033">
    <property type="component" value="Unassembled WGS sequence"/>
</dbReference>
<dbReference type="SUPFAM" id="SSF56281">
    <property type="entry name" value="Metallo-hydrolase/oxidoreductase"/>
    <property type="match status" value="1"/>
</dbReference>
<accession>A0A401SN73</accession>
<dbReference type="InterPro" id="IPR050855">
    <property type="entry name" value="NDM-1-like"/>
</dbReference>
<evidence type="ECO:0000313" key="2">
    <source>
        <dbReference type="Proteomes" id="UP000287033"/>
    </source>
</evidence>
<organism evidence="1 2">
    <name type="scientific">Chiloscyllium punctatum</name>
    <name type="common">Brownbanded bambooshark</name>
    <name type="synonym">Hemiscyllium punctatum</name>
    <dbReference type="NCBI Taxonomy" id="137246"/>
    <lineage>
        <taxon>Eukaryota</taxon>
        <taxon>Metazoa</taxon>
        <taxon>Chordata</taxon>
        <taxon>Craniata</taxon>
        <taxon>Vertebrata</taxon>
        <taxon>Chondrichthyes</taxon>
        <taxon>Elasmobranchii</taxon>
        <taxon>Galeomorphii</taxon>
        <taxon>Galeoidea</taxon>
        <taxon>Orectolobiformes</taxon>
        <taxon>Hemiscylliidae</taxon>
        <taxon>Chiloscyllium</taxon>
    </lineage>
</organism>
<proteinExistence type="predicted"/>
<keyword evidence="2" id="KW-1185">Reference proteome</keyword>
<dbReference type="PANTHER" id="PTHR42951">
    <property type="entry name" value="METALLO-BETA-LACTAMASE DOMAIN-CONTAINING"/>
    <property type="match status" value="1"/>
</dbReference>
<dbReference type="OMA" id="KRINIWL"/>
<gene>
    <name evidence="1" type="ORF">chiPu_0010302</name>
</gene>
<comment type="caution">
    <text evidence="1">The sequence shown here is derived from an EMBL/GenBank/DDBJ whole genome shotgun (WGS) entry which is preliminary data.</text>
</comment>
<sequence length="201" mass="22789">RMLSMSTLLPDPSYLDWFCWEEVSNGLYLIRERFFEAGKRINIWLLQGSQRDLVIDTGLGLRNLPNYLVSVGLIGHKPVLAVVTNIRFDHSGGLHHFGRVAVHRAEANALMRGDNFETATCLYDWEVKRPPHRGWRAKNFKVHSVAPDRILDDGVYSLVILVTVQALHLLSKFNTNESGFLALLLLRAESIKKSCLSPIKP</sequence>
<feature type="non-terminal residue" evidence="1">
    <location>
        <position position="1"/>
    </location>
</feature>
<dbReference type="STRING" id="137246.A0A401SN73"/>
<reference evidence="1 2" key="1">
    <citation type="journal article" date="2018" name="Nat. Ecol. Evol.">
        <title>Shark genomes provide insights into elasmobranch evolution and the origin of vertebrates.</title>
        <authorList>
            <person name="Hara Y"/>
            <person name="Yamaguchi K"/>
            <person name="Onimaru K"/>
            <person name="Kadota M"/>
            <person name="Koyanagi M"/>
            <person name="Keeley SD"/>
            <person name="Tatsumi K"/>
            <person name="Tanaka K"/>
            <person name="Motone F"/>
            <person name="Kageyama Y"/>
            <person name="Nozu R"/>
            <person name="Adachi N"/>
            <person name="Nishimura O"/>
            <person name="Nakagawa R"/>
            <person name="Tanegashima C"/>
            <person name="Kiyatake I"/>
            <person name="Matsumoto R"/>
            <person name="Murakumo K"/>
            <person name="Nishida K"/>
            <person name="Terakita A"/>
            <person name="Kuratani S"/>
            <person name="Sato K"/>
            <person name="Hyodo S Kuraku.S."/>
        </authorList>
    </citation>
    <scope>NUCLEOTIDE SEQUENCE [LARGE SCALE GENOMIC DNA]</scope>
</reference>
<dbReference type="Gene3D" id="3.60.15.10">
    <property type="entry name" value="Ribonuclease Z/Hydroxyacylglutathione hydrolase-like"/>
    <property type="match status" value="1"/>
</dbReference>
<name>A0A401SN73_CHIPU</name>
<dbReference type="OrthoDB" id="17458at2759"/>
<dbReference type="PANTHER" id="PTHR42951:SF4">
    <property type="entry name" value="ACYL-COENZYME A THIOESTERASE MBLAC2"/>
    <property type="match status" value="1"/>
</dbReference>
<evidence type="ECO:0000313" key="1">
    <source>
        <dbReference type="EMBL" id="GCC31842.1"/>
    </source>
</evidence>